<dbReference type="InterPro" id="IPR009080">
    <property type="entry name" value="tRNAsynth_Ia_anticodon-bd"/>
</dbReference>
<keyword evidence="6 11" id="KW-0547">Nucleotide-binding</keyword>
<dbReference type="PANTHER" id="PTHR45765:SF1">
    <property type="entry name" value="METHIONINE--TRNA LIGASE, CYTOPLASMIC"/>
    <property type="match status" value="1"/>
</dbReference>
<dbReference type="SUPFAM" id="SSF57770">
    <property type="entry name" value="Methionyl-tRNA synthetase (MetRS), Zn-domain"/>
    <property type="match status" value="1"/>
</dbReference>
<dbReference type="InterPro" id="IPR033911">
    <property type="entry name" value="MetRS_core"/>
</dbReference>
<reference evidence="14 15" key="1">
    <citation type="journal article" date="2016" name="Nat. Commun.">
        <title>Thousands of microbial genomes shed light on interconnected biogeochemical processes in an aquifer system.</title>
        <authorList>
            <person name="Anantharaman K."/>
            <person name="Brown C.T."/>
            <person name="Hug L.A."/>
            <person name="Sharon I."/>
            <person name="Castelle C.J."/>
            <person name="Probst A.J."/>
            <person name="Thomas B.C."/>
            <person name="Singh A."/>
            <person name="Wilkins M.J."/>
            <person name="Karaoz U."/>
            <person name="Brodie E.L."/>
            <person name="Williams K.H."/>
            <person name="Hubbard S.S."/>
            <person name="Banfield J.F."/>
        </authorList>
    </citation>
    <scope>NUCLEOTIDE SEQUENCE [LARGE SCALE GENOMIC DNA]</scope>
</reference>
<feature type="short sequence motif" description="'KMSKS' region" evidence="11">
    <location>
        <begin position="345"/>
        <end position="349"/>
    </location>
</feature>
<dbReference type="AlphaFoldDB" id="A0A1F4VDP0"/>
<evidence type="ECO:0000313" key="15">
    <source>
        <dbReference type="Proteomes" id="UP000176504"/>
    </source>
</evidence>
<evidence type="ECO:0000256" key="7">
    <source>
        <dbReference type="ARBA" id="ARBA00022840"/>
    </source>
</evidence>
<accession>A0A1F4VDP0</accession>
<feature type="short sequence motif" description="'HIGH' region" evidence="11">
    <location>
        <begin position="16"/>
        <end position="26"/>
    </location>
</feature>
<dbReference type="InterPro" id="IPR023458">
    <property type="entry name" value="Met-tRNA_ligase_1"/>
</dbReference>
<proteinExistence type="inferred from homology"/>
<name>A0A1F4VDP0_UNCKA</name>
<dbReference type="Gene3D" id="2.20.28.20">
    <property type="entry name" value="Methionyl-tRNA synthetase, Zn-domain"/>
    <property type="match status" value="1"/>
</dbReference>
<feature type="domain" description="Methionyl-tRNA synthetase anticodon-binding" evidence="13">
    <location>
        <begin position="426"/>
        <end position="561"/>
    </location>
</feature>
<comment type="similarity">
    <text evidence="3 11">Belongs to the class-I aminoacyl-tRNA synthetase family. MetG type 1 subfamily.</text>
</comment>
<organism evidence="14 15">
    <name type="scientific">candidate division WWE3 bacterium RIFCSPLOWO2_01_FULL_41_18</name>
    <dbReference type="NCBI Taxonomy" id="1802625"/>
    <lineage>
        <taxon>Bacteria</taxon>
        <taxon>Katanobacteria</taxon>
    </lineage>
</organism>
<dbReference type="EC" id="6.1.1.10" evidence="11"/>
<feature type="domain" description="Methionyl/Leucyl tRNA synthetase" evidence="12">
    <location>
        <begin position="10"/>
        <end position="409"/>
    </location>
</feature>
<dbReference type="PROSITE" id="PS00178">
    <property type="entry name" value="AA_TRNA_LIGASE_I"/>
    <property type="match status" value="1"/>
</dbReference>
<evidence type="ECO:0000313" key="14">
    <source>
        <dbReference type="EMBL" id="OGC55274.1"/>
    </source>
</evidence>
<dbReference type="FunFam" id="2.20.28.20:FF:000001">
    <property type="entry name" value="Methionine--tRNA ligase"/>
    <property type="match status" value="1"/>
</dbReference>
<feature type="binding site" evidence="11">
    <location>
        <position position="151"/>
    </location>
    <ligand>
        <name>Zn(2+)</name>
        <dbReference type="ChEBI" id="CHEBI:29105"/>
    </ligand>
</feature>
<comment type="cofactor">
    <cofactor evidence="11">
        <name>Zn(2+)</name>
        <dbReference type="ChEBI" id="CHEBI:29105"/>
    </cofactor>
    <text evidence="11">Binds 1 zinc ion per subunit.</text>
</comment>
<comment type="subunit">
    <text evidence="11">Monomer.</text>
</comment>
<evidence type="ECO:0000256" key="6">
    <source>
        <dbReference type="ARBA" id="ARBA00022741"/>
    </source>
</evidence>
<dbReference type="GO" id="GO:0005524">
    <property type="term" value="F:ATP binding"/>
    <property type="evidence" value="ECO:0007669"/>
    <property type="project" value="UniProtKB-UniRule"/>
</dbReference>
<evidence type="ECO:0000256" key="3">
    <source>
        <dbReference type="ARBA" id="ARBA00008258"/>
    </source>
</evidence>
<dbReference type="InterPro" id="IPR015413">
    <property type="entry name" value="Methionyl/Leucyl_tRNA_Synth"/>
</dbReference>
<dbReference type="GO" id="GO:0006431">
    <property type="term" value="P:methionyl-tRNA aminoacylation"/>
    <property type="evidence" value="ECO:0007669"/>
    <property type="project" value="UniProtKB-UniRule"/>
</dbReference>
<protein>
    <recommendedName>
        <fullName evidence="11">Methionine--tRNA ligase</fullName>
        <ecNumber evidence="11">6.1.1.10</ecNumber>
    </recommendedName>
    <alternativeName>
        <fullName evidence="11">Methionyl-tRNA synthetase</fullName>
        <shortName evidence="11">MetRS</shortName>
    </alternativeName>
</protein>
<dbReference type="InterPro" id="IPR041872">
    <property type="entry name" value="Anticodon_Met"/>
</dbReference>
<gene>
    <name evidence="11" type="primary">metG</name>
    <name evidence="14" type="ORF">A3A78_04850</name>
</gene>
<evidence type="ECO:0000256" key="5">
    <source>
        <dbReference type="ARBA" id="ARBA00022598"/>
    </source>
</evidence>
<sequence>MPSEENKKIFIGVAWPYVNGDLHIGHYAGYLLPADVCARYNRLRGRDVLMISGSDCFGTPITVQADKEGKTPSEIVVQYHERDVELFKLLGLSYDLYTKTDTPNHKRITQDFFIKLLEKGYIFKDFSNQYYSETDKRFLPDRYVEGKCPNCGFEGARSDQCDNCGSVLSEGELINPVSKISGSKVTLKRTEHYFLDWPKLQPFLEKFAASAKGWRSWVINETKGWLKQGLKPRAITRDLDWGVKLPISKIPKEMLIENASEKRIYVWFDAVIGYFSGSLEWAEKTENSWEPFWHDKNAYHYYFMGKDNLIFHTLFWPGQLHVYDEKLKLPDFPAINQFLNLEGEKFSKSRGIIVDTKYAVEKYGNDTLRFYLCLIMPENNDSSFSWDDFYEKVNNVLIGNFGNFVNRVLTLSRSLDFSDLNKADLKKEVLEAVEEAFKNSYSSLDDCRFKDYLSEILTLSDFGNLFMSRNEPWKVKEADPPAFRELMFNLSFIVIGLSYLISPLLPETAKKLSKILGFDGEDIKWPSLENLSGTFVRAASTLKITSAIPLFKKLDKSGIEEEKKQLPLK</sequence>
<keyword evidence="8 11" id="KW-0648">Protein biosynthesis</keyword>
<dbReference type="EMBL" id="MEVI01000003">
    <property type="protein sequence ID" value="OGC55274.1"/>
    <property type="molecule type" value="Genomic_DNA"/>
</dbReference>
<dbReference type="PRINTS" id="PR01041">
    <property type="entry name" value="TRNASYNTHMET"/>
</dbReference>
<dbReference type="NCBIfam" id="TIGR00398">
    <property type="entry name" value="metG"/>
    <property type="match status" value="1"/>
</dbReference>
<dbReference type="SUPFAM" id="SSF47323">
    <property type="entry name" value="Anticodon-binding domain of a subclass of class I aminoacyl-tRNA synthetases"/>
    <property type="match status" value="1"/>
</dbReference>
<keyword evidence="4 11" id="KW-0963">Cytoplasm</keyword>
<evidence type="ECO:0000256" key="9">
    <source>
        <dbReference type="ARBA" id="ARBA00023146"/>
    </source>
</evidence>
<dbReference type="Proteomes" id="UP000176504">
    <property type="component" value="Unassembled WGS sequence"/>
</dbReference>
<dbReference type="InterPro" id="IPR014729">
    <property type="entry name" value="Rossmann-like_a/b/a_fold"/>
</dbReference>
<keyword evidence="11" id="KW-0479">Metal-binding</keyword>
<dbReference type="SUPFAM" id="SSF52374">
    <property type="entry name" value="Nucleotidylyl transferase"/>
    <property type="match status" value="1"/>
</dbReference>
<dbReference type="GO" id="GO:0005829">
    <property type="term" value="C:cytosol"/>
    <property type="evidence" value="ECO:0007669"/>
    <property type="project" value="TreeGrafter"/>
</dbReference>
<evidence type="ECO:0000256" key="11">
    <source>
        <dbReference type="HAMAP-Rule" id="MF_00098"/>
    </source>
</evidence>
<dbReference type="InterPro" id="IPR001412">
    <property type="entry name" value="aa-tRNA-synth_I_CS"/>
</dbReference>
<evidence type="ECO:0000256" key="2">
    <source>
        <dbReference type="ARBA" id="ARBA00004496"/>
    </source>
</evidence>
<evidence type="ECO:0000259" key="12">
    <source>
        <dbReference type="Pfam" id="PF09334"/>
    </source>
</evidence>
<feature type="binding site" evidence="11">
    <location>
        <position position="148"/>
    </location>
    <ligand>
        <name>Zn(2+)</name>
        <dbReference type="ChEBI" id="CHEBI:29105"/>
    </ligand>
</feature>
<keyword evidence="11" id="KW-0862">Zinc</keyword>
<evidence type="ECO:0000256" key="4">
    <source>
        <dbReference type="ARBA" id="ARBA00022490"/>
    </source>
</evidence>
<dbReference type="Gene3D" id="3.40.50.620">
    <property type="entry name" value="HUPs"/>
    <property type="match status" value="1"/>
</dbReference>
<feature type="binding site" evidence="11">
    <location>
        <position position="164"/>
    </location>
    <ligand>
        <name>Zn(2+)</name>
        <dbReference type="ChEBI" id="CHEBI:29105"/>
    </ligand>
</feature>
<dbReference type="InterPro" id="IPR029038">
    <property type="entry name" value="MetRS_Zn"/>
</dbReference>
<evidence type="ECO:0000256" key="8">
    <source>
        <dbReference type="ARBA" id="ARBA00022917"/>
    </source>
</evidence>
<dbReference type="Gene3D" id="1.10.730.10">
    <property type="entry name" value="Isoleucyl-tRNA Synthetase, Domain 1"/>
    <property type="match status" value="1"/>
</dbReference>
<dbReference type="Pfam" id="PF09334">
    <property type="entry name" value="tRNA-synt_1g"/>
    <property type="match status" value="1"/>
</dbReference>
<evidence type="ECO:0000259" key="13">
    <source>
        <dbReference type="Pfam" id="PF19303"/>
    </source>
</evidence>
<dbReference type="InterPro" id="IPR014758">
    <property type="entry name" value="Met-tRNA_synth"/>
</dbReference>
<feature type="binding site" evidence="11">
    <location>
        <position position="161"/>
    </location>
    <ligand>
        <name>Zn(2+)</name>
        <dbReference type="ChEBI" id="CHEBI:29105"/>
    </ligand>
</feature>
<dbReference type="GO" id="GO:0004825">
    <property type="term" value="F:methionine-tRNA ligase activity"/>
    <property type="evidence" value="ECO:0007669"/>
    <property type="project" value="UniProtKB-UniRule"/>
</dbReference>
<comment type="catalytic activity">
    <reaction evidence="10 11">
        <text>tRNA(Met) + L-methionine + ATP = L-methionyl-tRNA(Met) + AMP + diphosphate</text>
        <dbReference type="Rhea" id="RHEA:13481"/>
        <dbReference type="Rhea" id="RHEA-COMP:9667"/>
        <dbReference type="Rhea" id="RHEA-COMP:9698"/>
        <dbReference type="ChEBI" id="CHEBI:30616"/>
        <dbReference type="ChEBI" id="CHEBI:33019"/>
        <dbReference type="ChEBI" id="CHEBI:57844"/>
        <dbReference type="ChEBI" id="CHEBI:78442"/>
        <dbReference type="ChEBI" id="CHEBI:78530"/>
        <dbReference type="ChEBI" id="CHEBI:456215"/>
        <dbReference type="EC" id="6.1.1.10"/>
    </reaction>
</comment>
<comment type="function">
    <text evidence="1 11">Is required not only for elongation of protein synthesis but also for the initiation of all mRNA translation through initiator tRNA(fMet) aminoacylation.</text>
</comment>
<dbReference type="PANTHER" id="PTHR45765">
    <property type="entry name" value="METHIONINE--TRNA LIGASE"/>
    <property type="match status" value="1"/>
</dbReference>
<keyword evidence="7 11" id="KW-0067">ATP-binding</keyword>
<feature type="binding site" evidence="11">
    <location>
        <position position="348"/>
    </location>
    <ligand>
        <name>ATP</name>
        <dbReference type="ChEBI" id="CHEBI:30616"/>
    </ligand>
</feature>
<dbReference type="GO" id="GO:0046872">
    <property type="term" value="F:metal ion binding"/>
    <property type="evidence" value="ECO:0007669"/>
    <property type="project" value="UniProtKB-KW"/>
</dbReference>
<keyword evidence="5 11" id="KW-0436">Ligase</keyword>
<comment type="caution">
    <text evidence="14">The sequence shown here is derived from an EMBL/GenBank/DDBJ whole genome shotgun (WGS) entry which is preliminary data.</text>
</comment>
<evidence type="ECO:0000256" key="10">
    <source>
        <dbReference type="ARBA" id="ARBA00047364"/>
    </source>
</evidence>
<dbReference type="Pfam" id="PF19303">
    <property type="entry name" value="Anticodon_3"/>
    <property type="match status" value="1"/>
</dbReference>
<comment type="subcellular location">
    <subcellularLocation>
        <location evidence="2 11">Cytoplasm</location>
    </subcellularLocation>
</comment>
<keyword evidence="9 11" id="KW-0030">Aminoacyl-tRNA synthetase</keyword>
<dbReference type="HAMAP" id="MF_00098">
    <property type="entry name" value="Met_tRNA_synth_type1"/>
    <property type="match status" value="1"/>
</dbReference>
<evidence type="ECO:0000256" key="1">
    <source>
        <dbReference type="ARBA" id="ARBA00003314"/>
    </source>
</evidence>
<dbReference type="CDD" id="cd00814">
    <property type="entry name" value="MetRS_core"/>
    <property type="match status" value="1"/>
</dbReference>